<accession>A0ACB6RRD7</accession>
<organism evidence="1 2">
    <name type="scientific">Macroventuria anomochaeta</name>
    <dbReference type="NCBI Taxonomy" id="301207"/>
    <lineage>
        <taxon>Eukaryota</taxon>
        <taxon>Fungi</taxon>
        <taxon>Dikarya</taxon>
        <taxon>Ascomycota</taxon>
        <taxon>Pezizomycotina</taxon>
        <taxon>Dothideomycetes</taxon>
        <taxon>Pleosporomycetidae</taxon>
        <taxon>Pleosporales</taxon>
        <taxon>Pleosporineae</taxon>
        <taxon>Didymellaceae</taxon>
        <taxon>Macroventuria</taxon>
    </lineage>
</organism>
<keyword evidence="2" id="KW-1185">Reference proteome</keyword>
<proteinExistence type="predicted"/>
<evidence type="ECO:0000313" key="2">
    <source>
        <dbReference type="Proteomes" id="UP000799754"/>
    </source>
</evidence>
<reference evidence="1" key="1">
    <citation type="journal article" date="2020" name="Stud. Mycol.">
        <title>101 Dothideomycetes genomes: a test case for predicting lifestyles and emergence of pathogens.</title>
        <authorList>
            <person name="Haridas S."/>
            <person name="Albert R."/>
            <person name="Binder M."/>
            <person name="Bloem J."/>
            <person name="Labutti K."/>
            <person name="Salamov A."/>
            <person name="Andreopoulos B."/>
            <person name="Baker S."/>
            <person name="Barry K."/>
            <person name="Bills G."/>
            <person name="Bluhm B."/>
            <person name="Cannon C."/>
            <person name="Castanera R."/>
            <person name="Culley D."/>
            <person name="Daum C."/>
            <person name="Ezra D."/>
            <person name="Gonzalez J."/>
            <person name="Henrissat B."/>
            <person name="Kuo A."/>
            <person name="Liang C."/>
            <person name="Lipzen A."/>
            <person name="Lutzoni F."/>
            <person name="Magnuson J."/>
            <person name="Mondo S."/>
            <person name="Nolan M."/>
            <person name="Ohm R."/>
            <person name="Pangilinan J."/>
            <person name="Park H.-J."/>
            <person name="Ramirez L."/>
            <person name="Alfaro M."/>
            <person name="Sun H."/>
            <person name="Tritt A."/>
            <person name="Yoshinaga Y."/>
            <person name="Zwiers L.-H."/>
            <person name="Turgeon B."/>
            <person name="Goodwin S."/>
            <person name="Spatafora J."/>
            <person name="Crous P."/>
            <person name="Grigoriev I."/>
        </authorList>
    </citation>
    <scope>NUCLEOTIDE SEQUENCE</scope>
    <source>
        <strain evidence="1">CBS 525.71</strain>
    </source>
</reference>
<protein>
    <submittedName>
        <fullName evidence="1">Uncharacterized protein</fullName>
    </submittedName>
</protein>
<gene>
    <name evidence="1" type="ORF">BU25DRAFT_423990</name>
</gene>
<evidence type="ECO:0000313" key="1">
    <source>
        <dbReference type="EMBL" id="KAF2624525.1"/>
    </source>
</evidence>
<comment type="caution">
    <text evidence="1">The sequence shown here is derived from an EMBL/GenBank/DDBJ whole genome shotgun (WGS) entry which is preliminary data.</text>
</comment>
<dbReference type="EMBL" id="MU006730">
    <property type="protein sequence ID" value="KAF2624525.1"/>
    <property type="molecule type" value="Genomic_DNA"/>
</dbReference>
<name>A0ACB6RRD7_9PLEO</name>
<sequence length="273" mass="31520">MPTQNTTATAPNQRRSLQHCTVYLQRRQALIELTAAMHGFGFPHNKGEEFEKDMEAAFDSIDDIGQTIALLVQVEQDGYRIKVDVEKLLEQVRWAEEAQGLWMRAIRETTSLLSTAFPSTPSSPTAYFNAPTTSLPKWILETFLPSSNGRHKFRSGSRRMRCHLVLRVCLEQKSVEYDARVELFERSRATNDLYIHLLKLKTGPMSSRKAGRGTYLECDLLELVQMMELLDEILQKEGEVETKWWWRPLRHVNPICIEEELALVIDRAKARWA</sequence>
<dbReference type="Proteomes" id="UP000799754">
    <property type="component" value="Unassembled WGS sequence"/>
</dbReference>